<dbReference type="InterPro" id="IPR050704">
    <property type="entry name" value="Peptidase_C85-like"/>
</dbReference>
<dbReference type="GO" id="GO:0016579">
    <property type="term" value="P:protein deubiquitination"/>
    <property type="evidence" value="ECO:0007669"/>
    <property type="project" value="TreeGrafter"/>
</dbReference>
<dbReference type="AlphaFoldDB" id="A0A0C2TR09"/>
<dbReference type="Gene3D" id="3.90.70.80">
    <property type="match status" value="1"/>
</dbReference>
<dbReference type="PANTHER" id="PTHR12419">
    <property type="entry name" value="OTU DOMAIN CONTAINING PROTEIN"/>
    <property type="match status" value="1"/>
</dbReference>
<evidence type="ECO:0000313" key="2">
    <source>
        <dbReference type="EMBL" id="KIL69709.1"/>
    </source>
</evidence>
<evidence type="ECO:0000313" key="3">
    <source>
        <dbReference type="Proteomes" id="UP000054549"/>
    </source>
</evidence>
<reference evidence="2 3" key="1">
    <citation type="submission" date="2014-04" db="EMBL/GenBank/DDBJ databases">
        <title>Evolutionary Origins and Diversification of the Mycorrhizal Mutualists.</title>
        <authorList>
            <consortium name="DOE Joint Genome Institute"/>
            <consortium name="Mycorrhizal Genomics Consortium"/>
            <person name="Kohler A."/>
            <person name="Kuo A."/>
            <person name="Nagy L.G."/>
            <person name="Floudas D."/>
            <person name="Copeland A."/>
            <person name="Barry K.W."/>
            <person name="Cichocki N."/>
            <person name="Veneault-Fourrey C."/>
            <person name="LaButti K."/>
            <person name="Lindquist E.A."/>
            <person name="Lipzen A."/>
            <person name="Lundell T."/>
            <person name="Morin E."/>
            <person name="Murat C."/>
            <person name="Riley R."/>
            <person name="Ohm R."/>
            <person name="Sun H."/>
            <person name="Tunlid A."/>
            <person name="Henrissat B."/>
            <person name="Grigoriev I.V."/>
            <person name="Hibbett D.S."/>
            <person name="Martin F."/>
        </authorList>
    </citation>
    <scope>NUCLEOTIDE SEQUENCE [LARGE SCALE GENOMIC DNA]</scope>
    <source>
        <strain evidence="2 3">Koide BX008</strain>
    </source>
</reference>
<gene>
    <name evidence="2" type="ORF">M378DRAFT_184114</name>
</gene>
<name>A0A0C2TR09_AMAMK</name>
<dbReference type="EMBL" id="KN818225">
    <property type="protein sequence ID" value="KIL69709.1"/>
    <property type="molecule type" value="Genomic_DNA"/>
</dbReference>
<dbReference type="Proteomes" id="UP000054549">
    <property type="component" value="Unassembled WGS sequence"/>
</dbReference>
<dbReference type="GO" id="GO:0004843">
    <property type="term" value="F:cysteine-type deubiquitinase activity"/>
    <property type="evidence" value="ECO:0007669"/>
    <property type="project" value="TreeGrafter"/>
</dbReference>
<dbReference type="InterPro" id="IPR003323">
    <property type="entry name" value="OTU_dom"/>
</dbReference>
<dbReference type="PANTHER" id="PTHR12419:SF10">
    <property type="entry name" value="DEUBIQUITINASE OTUD6B"/>
    <property type="match status" value="1"/>
</dbReference>
<feature type="domain" description="OTU" evidence="1">
    <location>
        <begin position="118"/>
        <end position="269"/>
    </location>
</feature>
<proteinExistence type="predicted"/>
<organism evidence="2 3">
    <name type="scientific">Amanita muscaria (strain Koide BX008)</name>
    <dbReference type="NCBI Taxonomy" id="946122"/>
    <lineage>
        <taxon>Eukaryota</taxon>
        <taxon>Fungi</taxon>
        <taxon>Dikarya</taxon>
        <taxon>Basidiomycota</taxon>
        <taxon>Agaricomycotina</taxon>
        <taxon>Agaricomycetes</taxon>
        <taxon>Agaricomycetidae</taxon>
        <taxon>Agaricales</taxon>
        <taxon>Pluteineae</taxon>
        <taxon>Amanitaceae</taxon>
        <taxon>Amanita</taxon>
    </lineage>
</organism>
<evidence type="ECO:0000259" key="1">
    <source>
        <dbReference type="PROSITE" id="PS50802"/>
    </source>
</evidence>
<accession>A0A0C2TR09</accession>
<dbReference type="PROSITE" id="PS50802">
    <property type="entry name" value="OTU"/>
    <property type="match status" value="1"/>
</dbReference>
<keyword evidence="3" id="KW-1185">Reference proteome</keyword>
<dbReference type="OrthoDB" id="415023at2759"/>
<sequence length="277" mass="30642">MPKKKGRSQRPLTTAPALVQEVDDSLVDDLLAQLDSQDNGPTLVSTQQAPSQIEFQKQSAKSRFLARQARKAAAVAQSSVEDDPATQARLQQEIKKEEEAIQRTCDQLGVQIFHARPLCSKRINPDGHCLFSAVADQLSLLGVIPTSESNYKTVRGAAADYIQRHSDDFIPFLPSMGEDGTEDVMSLKEFEQYCASIRDTAEWGGEPEILALSRTYNIPIHVVQAGPPAVVKHEPEYADANAPREKTVFISYHRKLYGLGEHYNSLRRIGNSIQIAA</sequence>
<dbReference type="InterPro" id="IPR038765">
    <property type="entry name" value="Papain-like_cys_pep_sf"/>
</dbReference>
<dbReference type="CDD" id="cd22748">
    <property type="entry name" value="OTU_OTUD6-like"/>
    <property type="match status" value="1"/>
</dbReference>
<dbReference type="Pfam" id="PF02338">
    <property type="entry name" value="OTU"/>
    <property type="match status" value="1"/>
</dbReference>
<dbReference type="InParanoid" id="A0A0C2TR09"/>
<dbReference type="STRING" id="946122.A0A0C2TR09"/>
<dbReference type="HOGENOM" id="CLU_034963_1_0_1"/>
<protein>
    <recommendedName>
        <fullName evidence="1">OTU domain-containing protein</fullName>
    </recommendedName>
</protein>
<dbReference type="FunCoup" id="A0A0C2TR09">
    <property type="interactions" value="363"/>
</dbReference>
<dbReference type="SUPFAM" id="SSF54001">
    <property type="entry name" value="Cysteine proteinases"/>
    <property type="match status" value="1"/>
</dbReference>